<evidence type="ECO:0008006" key="4">
    <source>
        <dbReference type="Google" id="ProtNLM"/>
    </source>
</evidence>
<evidence type="ECO:0000256" key="1">
    <source>
        <dbReference type="SAM" id="MobiDB-lite"/>
    </source>
</evidence>
<protein>
    <recommendedName>
        <fullName evidence="4">Choice-of-anchor D domain-containing protein</fullName>
    </recommendedName>
</protein>
<organism evidence="2 3">
    <name type="scientific">Hyphobacterium lacteum</name>
    <dbReference type="NCBI Taxonomy" id="3116575"/>
    <lineage>
        <taxon>Bacteria</taxon>
        <taxon>Pseudomonadati</taxon>
        <taxon>Pseudomonadota</taxon>
        <taxon>Alphaproteobacteria</taxon>
        <taxon>Maricaulales</taxon>
        <taxon>Maricaulaceae</taxon>
        <taxon>Hyphobacterium</taxon>
    </lineage>
</organism>
<name>A0ABU7LMV8_9PROT</name>
<proteinExistence type="predicted"/>
<reference evidence="2 3" key="1">
    <citation type="submission" date="2024-01" db="EMBL/GenBank/DDBJ databases">
        <title>Hyphobacterium bacterium isolated from marine sediment.</title>
        <authorList>
            <person name="Zhao S."/>
        </authorList>
    </citation>
    <scope>NUCLEOTIDE SEQUENCE [LARGE SCALE GENOMIC DNA]</scope>
    <source>
        <strain evidence="3">HN65</strain>
    </source>
</reference>
<accession>A0ABU7LMV8</accession>
<dbReference type="Proteomes" id="UP001354971">
    <property type="component" value="Unassembled WGS sequence"/>
</dbReference>
<gene>
    <name evidence="2" type="ORF">V0U79_02705</name>
</gene>
<feature type="region of interest" description="Disordered" evidence="1">
    <location>
        <begin position="21"/>
        <end position="42"/>
    </location>
</feature>
<keyword evidence="3" id="KW-1185">Reference proteome</keyword>
<evidence type="ECO:0000313" key="2">
    <source>
        <dbReference type="EMBL" id="MEE2525260.1"/>
    </source>
</evidence>
<evidence type="ECO:0000313" key="3">
    <source>
        <dbReference type="Proteomes" id="UP001354971"/>
    </source>
</evidence>
<comment type="caution">
    <text evidence="2">The sequence shown here is derived from an EMBL/GenBank/DDBJ whole genome shotgun (WGS) entry which is preliminary data.</text>
</comment>
<dbReference type="RefSeq" id="WP_330197925.1">
    <property type="nucleotide sequence ID" value="NZ_JAZDRP010000002.1"/>
</dbReference>
<dbReference type="EMBL" id="JAZDRP010000002">
    <property type="protein sequence ID" value="MEE2525260.1"/>
    <property type="molecule type" value="Genomic_DNA"/>
</dbReference>
<sequence length="517" mass="52959">MRKALVLSSLLLLNACADAPKRRLPRDGDTAPPQATQPYDLPAERTLTLTNYSPGQPTGFRATTQMTFGQLETYQIVLTIPQAFTFNGFDALGPAGSRVGSYGFDFDNSTPGVPDRVLPLRSVNATQIYADTDLSGAYEADTDAVIDYSQAQNGDHLLTATIPLGGDGSAGTITAFFDSGIILSLFSGFLTNPGTAGDYVVTADFTSVDPDTDGANDNAGEGPEMLQVQQTLSIANSPLRAAVLPTSRSVVFGQPATAFATISNSGASVLNGCGISPASSLTATLSYQTTDPSTNALTGSIDTPVSIPAGGSQSFLIALTPIEETFFGDAQAFPPIEVEFLFSCTGATPAPTYPGVNTLLLSADTTQAIDVIAITASASGDGYVRLGDADGVAAFGVAGLDIGAAGTVTVQPRAGLATTASSPELSAPQSAQTVDASVLICETTNSIAGTCLAAPSASVQSAFASNDVRTYSIFVQGNGSEIADNPANNRIFVDFIDSQGDNRGMTSIAVTTVSPPD</sequence>